<dbReference type="PROSITE" id="PS51257">
    <property type="entry name" value="PROKAR_LIPOPROTEIN"/>
    <property type="match status" value="1"/>
</dbReference>
<feature type="region of interest" description="Disordered" evidence="1">
    <location>
        <begin position="142"/>
        <end position="161"/>
    </location>
</feature>
<feature type="compositionally biased region" description="Pro residues" evidence="1">
    <location>
        <begin position="52"/>
        <end position="62"/>
    </location>
</feature>
<organism evidence="3 4">
    <name type="scientific">Acrocarpospora pleiomorpha</name>
    <dbReference type="NCBI Taxonomy" id="90975"/>
    <lineage>
        <taxon>Bacteria</taxon>
        <taxon>Bacillati</taxon>
        <taxon>Actinomycetota</taxon>
        <taxon>Actinomycetes</taxon>
        <taxon>Streptosporangiales</taxon>
        <taxon>Streptosporangiaceae</taxon>
        <taxon>Acrocarpospora</taxon>
    </lineage>
</organism>
<feature type="chain" id="PRO_5024325227" description="Lipoprotein" evidence="2">
    <location>
        <begin position="19"/>
        <end position="161"/>
    </location>
</feature>
<name>A0A5M3XVZ5_9ACTN</name>
<proteinExistence type="predicted"/>
<evidence type="ECO:0000256" key="2">
    <source>
        <dbReference type="SAM" id="SignalP"/>
    </source>
</evidence>
<accession>A0A5M3XVZ5</accession>
<reference evidence="3 4" key="1">
    <citation type="submission" date="2019-10" db="EMBL/GenBank/DDBJ databases">
        <title>Whole genome shotgun sequence of Acrocarpospora pleiomorpha NBRC 16267.</title>
        <authorList>
            <person name="Ichikawa N."/>
            <person name="Kimura A."/>
            <person name="Kitahashi Y."/>
            <person name="Komaki H."/>
            <person name="Oguchi A."/>
        </authorList>
    </citation>
    <scope>NUCLEOTIDE SEQUENCE [LARGE SCALE GENOMIC DNA]</scope>
    <source>
        <strain evidence="3 4">NBRC 16267</strain>
    </source>
</reference>
<dbReference type="EMBL" id="BLAF01000061">
    <property type="protein sequence ID" value="GES25086.1"/>
    <property type="molecule type" value="Genomic_DNA"/>
</dbReference>
<evidence type="ECO:0000256" key="1">
    <source>
        <dbReference type="SAM" id="MobiDB-lite"/>
    </source>
</evidence>
<feature type="compositionally biased region" description="Gly residues" evidence="1">
    <location>
        <begin position="65"/>
        <end position="75"/>
    </location>
</feature>
<evidence type="ECO:0000313" key="3">
    <source>
        <dbReference type="EMBL" id="GES25086.1"/>
    </source>
</evidence>
<evidence type="ECO:0000313" key="4">
    <source>
        <dbReference type="Proteomes" id="UP000377595"/>
    </source>
</evidence>
<feature type="compositionally biased region" description="Low complexity" evidence="1">
    <location>
        <begin position="151"/>
        <end position="161"/>
    </location>
</feature>
<protein>
    <recommendedName>
        <fullName evidence="5">Lipoprotein</fullName>
    </recommendedName>
</protein>
<feature type="region of interest" description="Disordered" evidence="1">
    <location>
        <begin position="46"/>
        <end position="78"/>
    </location>
</feature>
<sequence length="161" mass="16487">MIAYLRIVAVVAVVLASAACGGEDAVPTGAQPSGDQRSAFTDCMREHGVTPAPRPSGSPFPRPSGGQGGQGGFGAMGEEAQKALEACRSLMPSGGPGRRGNFDDSALNAFRTCMKDNGVEDVRGLQNLDQADPKVAKALEKCRPLLPTQPSPGESGTTSST</sequence>
<gene>
    <name evidence="3" type="ORF">Aple_079850</name>
</gene>
<keyword evidence="2" id="KW-0732">Signal</keyword>
<dbReference type="AlphaFoldDB" id="A0A5M3XVZ5"/>
<feature type="signal peptide" evidence="2">
    <location>
        <begin position="1"/>
        <end position="18"/>
    </location>
</feature>
<comment type="caution">
    <text evidence="3">The sequence shown here is derived from an EMBL/GenBank/DDBJ whole genome shotgun (WGS) entry which is preliminary data.</text>
</comment>
<evidence type="ECO:0008006" key="5">
    <source>
        <dbReference type="Google" id="ProtNLM"/>
    </source>
</evidence>
<keyword evidence="4" id="KW-1185">Reference proteome</keyword>
<dbReference type="Proteomes" id="UP000377595">
    <property type="component" value="Unassembled WGS sequence"/>
</dbReference>